<evidence type="ECO:0000313" key="1">
    <source>
        <dbReference type="EMBL" id="KAH9376357.1"/>
    </source>
</evidence>
<comment type="caution">
    <text evidence="1">The sequence shown here is derived from an EMBL/GenBank/DDBJ whole genome shotgun (WGS) entry which is preliminary data.</text>
</comment>
<dbReference type="Proteomes" id="UP000821853">
    <property type="component" value="Unassembled WGS sequence"/>
</dbReference>
<evidence type="ECO:0000313" key="2">
    <source>
        <dbReference type="Proteomes" id="UP000821853"/>
    </source>
</evidence>
<dbReference type="AlphaFoldDB" id="A0A9J6GL74"/>
<reference evidence="1 2" key="1">
    <citation type="journal article" date="2020" name="Cell">
        <title>Large-Scale Comparative Analyses of Tick Genomes Elucidate Their Genetic Diversity and Vector Capacities.</title>
        <authorList>
            <consortium name="Tick Genome and Microbiome Consortium (TIGMIC)"/>
            <person name="Jia N."/>
            <person name="Wang J."/>
            <person name="Shi W."/>
            <person name="Du L."/>
            <person name="Sun Y."/>
            <person name="Zhan W."/>
            <person name="Jiang J.F."/>
            <person name="Wang Q."/>
            <person name="Zhang B."/>
            <person name="Ji P."/>
            <person name="Bell-Sakyi L."/>
            <person name="Cui X.M."/>
            <person name="Yuan T.T."/>
            <person name="Jiang B.G."/>
            <person name="Yang W.F."/>
            <person name="Lam T.T."/>
            <person name="Chang Q.C."/>
            <person name="Ding S.J."/>
            <person name="Wang X.J."/>
            <person name="Zhu J.G."/>
            <person name="Ruan X.D."/>
            <person name="Zhao L."/>
            <person name="Wei J.T."/>
            <person name="Ye R.Z."/>
            <person name="Que T.C."/>
            <person name="Du C.H."/>
            <person name="Zhou Y.H."/>
            <person name="Cheng J.X."/>
            <person name="Dai P.F."/>
            <person name="Guo W.B."/>
            <person name="Han X.H."/>
            <person name="Huang E.J."/>
            <person name="Li L.F."/>
            <person name="Wei W."/>
            <person name="Gao Y.C."/>
            <person name="Liu J.Z."/>
            <person name="Shao H.Z."/>
            <person name="Wang X."/>
            <person name="Wang C.C."/>
            <person name="Yang T.C."/>
            <person name="Huo Q.B."/>
            <person name="Li W."/>
            <person name="Chen H.Y."/>
            <person name="Chen S.E."/>
            <person name="Zhou L.G."/>
            <person name="Ni X.B."/>
            <person name="Tian J.H."/>
            <person name="Sheng Y."/>
            <person name="Liu T."/>
            <person name="Pan Y.S."/>
            <person name="Xia L.Y."/>
            <person name="Li J."/>
            <person name="Zhao F."/>
            <person name="Cao W.C."/>
        </authorList>
    </citation>
    <scope>NUCLEOTIDE SEQUENCE [LARGE SCALE GENOMIC DNA]</scope>
    <source>
        <strain evidence="1">HaeL-2018</strain>
    </source>
</reference>
<gene>
    <name evidence="1" type="ORF">HPB48_004821</name>
</gene>
<dbReference type="VEuPathDB" id="VectorBase:HLOH_051638"/>
<accession>A0A9J6GL74</accession>
<dbReference type="EMBL" id="JABSTR010000008">
    <property type="protein sequence ID" value="KAH9376357.1"/>
    <property type="molecule type" value="Genomic_DNA"/>
</dbReference>
<dbReference type="OrthoDB" id="2309723at2759"/>
<protein>
    <submittedName>
        <fullName evidence="1">Uncharacterized protein</fullName>
    </submittedName>
</protein>
<organism evidence="1 2">
    <name type="scientific">Haemaphysalis longicornis</name>
    <name type="common">Bush tick</name>
    <dbReference type="NCBI Taxonomy" id="44386"/>
    <lineage>
        <taxon>Eukaryota</taxon>
        <taxon>Metazoa</taxon>
        <taxon>Ecdysozoa</taxon>
        <taxon>Arthropoda</taxon>
        <taxon>Chelicerata</taxon>
        <taxon>Arachnida</taxon>
        <taxon>Acari</taxon>
        <taxon>Parasitiformes</taxon>
        <taxon>Ixodida</taxon>
        <taxon>Ixodoidea</taxon>
        <taxon>Ixodidae</taxon>
        <taxon>Haemaphysalinae</taxon>
        <taxon>Haemaphysalis</taxon>
    </lineage>
</organism>
<keyword evidence="2" id="KW-1185">Reference proteome</keyword>
<name>A0A9J6GL74_HAELO</name>
<sequence>MGIIIYVIPTREPCLFIQMLAKHIGVEMNVKALDYDKQDHMSASYKKNEEFSLKLENQHGESRKVKATKVSSKIRQKRHPARFKKRRLLTYEKSARFFEFWKDFCKANFYRSFCANESK</sequence>
<proteinExistence type="predicted"/>